<dbReference type="EMBL" id="JAESIY010000008">
    <property type="protein sequence ID" value="MBL3657564.1"/>
    <property type="molecule type" value="Genomic_DNA"/>
</dbReference>
<proteinExistence type="predicted"/>
<feature type="transmembrane region" description="Helical" evidence="1">
    <location>
        <begin position="159"/>
        <end position="177"/>
    </location>
</feature>
<comment type="caution">
    <text evidence="2">The sequence shown here is derived from an EMBL/GenBank/DDBJ whole genome shotgun (WGS) entry which is preliminary data.</text>
</comment>
<keyword evidence="1" id="KW-1133">Transmembrane helix</keyword>
<organism evidence="2 3">
    <name type="scientific">Fulvivirga sediminis</name>
    <dbReference type="NCBI Taxonomy" id="2803949"/>
    <lineage>
        <taxon>Bacteria</taxon>
        <taxon>Pseudomonadati</taxon>
        <taxon>Bacteroidota</taxon>
        <taxon>Cytophagia</taxon>
        <taxon>Cytophagales</taxon>
        <taxon>Fulvivirgaceae</taxon>
        <taxon>Fulvivirga</taxon>
    </lineage>
</organism>
<dbReference type="AlphaFoldDB" id="A0A937K0E2"/>
<keyword evidence="3" id="KW-1185">Reference proteome</keyword>
<keyword evidence="1" id="KW-0472">Membrane</keyword>
<protein>
    <submittedName>
        <fullName evidence="2">Uncharacterized protein</fullName>
    </submittedName>
</protein>
<reference evidence="2" key="1">
    <citation type="submission" date="2021-01" db="EMBL/GenBank/DDBJ databases">
        <title>Fulvivirga kasyanovii gen. nov., sp nov., a novel member of the phylum Bacteroidetes isolated from seawater in a mussel farm.</title>
        <authorList>
            <person name="Zhao L.-H."/>
            <person name="Wang Z.-J."/>
        </authorList>
    </citation>
    <scope>NUCLEOTIDE SEQUENCE</scope>
    <source>
        <strain evidence="2">2943</strain>
    </source>
</reference>
<feature type="transmembrane region" description="Helical" evidence="1">
    <location>
        <begin position="69"/>
        <end position="87"/>
    </location>
</feature>
<feature type="transmembrane region" description="Helical" evidence="1">
    <location>
        <begin position="43"/>
        <end position="63"/>
    </location>
</feature>
<keyword evidence="1" id="KW-0812">Transmembrane</keyword>
<accession>A0A937K0E2</accession>
<evidence type="ECO:0000256" key="1">
    <source>
        <dbReference type="SAM" id="Phobius"/>
    </source>
</evidence>
<sequence>MELDELRKSWKAQTDEAKYSKREINEIFEVKTKRSLKVLNRSMLFDALLMIVTIVAFISYSFLMGLKDRLWISAELITMALVLTLHYKIKYNLINQLDFEANGVKSAMTKTIRKLKKYIKIYETAIPCISTLLFITYLARVNFYEHGTYFSSALITYKLAFAPLCYLATWLIVKFLAKWMYGKSILKMESDLKKLDNL</sequence>
<feature type="transmembrane region" description="Helical" evidence="1">
    <location>
        <begin position="118"/>
        <end position="139"/>
    </location>
</feature>
<evidence type="ECO:0000313" key="3">
    <source>
        <dbReference type="Proteomes" id="UP000659388"/>
    </source>
</evidence>
<gene>
    <name evidence="2" type="ORF">JL102_15555</name>
</gene>
<name>A0A937K0E2_9BACT</name>
<evidence type="ECO:0000313" key="2">
    <source>
        <dbReference type="EMBL" id="MBL3657564.1"/>
    </source>
</evidence>
<dbReference type="Proteomes" id="UP000659388">
    <property type="component" value="Unassembled WGS sequence"/>
</dbReference>
<dbReference type="RefSeq" id="WP_202245348.1">
    <property type="nucleotide sequence ID" value="NZ_JAESIY010000008.1"/>
</dbReference>